<dbReference type="SUPFAM" id="SSF54695">
    <property type="entry name" value="POZ domain"/>
    <property type="match status" value="1"/>
</dbReference>
<evidence type="ECO:0000313" key="7">
    <source>
        <dbReference type="EMBL" id="KAF0971935.1"/>
    </source>
</evidence>
<evidence type="ECO:0008006" key="9">
    <source>
        <dbReference type="Google" id="ProtNLM"/>
    </source>
</evidence>
<dbReference type="EMBL" id="VFQX01000072">
    <property type="protein sequence ID" value="KAF0971935.1"/>
    <property type="molecule type" value="Genomic_DNA"/>
</dbReference>
<dbReference type="SMART" id="SM00225">
    <property type="entry name" value="BTB"/>
    <property type="match status" value="1"/>
</dbReference>
<evidence type="ECO:0000259" key="5">
    <source>
        <dbReference type="PROSITE" id="PS50097"/>
    </source>
</evidence>
<dbReference type="GeneID" id="68116846"/>
<keyword evidence="1" id="KW-0880">Kelch repeat</keyword>
<dbReference type="SUPFAM" id="SSF54495">
    <property type="entry name" value="UBC-like"/>
    <property type="match status" value="1"/>
</dbReference>
<dbReference type="RefSeq" id="XP_044556650.1">
    <property type="nucleotide sequence ID" value="XM_044713610.1"/>
</dbReference>
<dbReference type="InterPro" id="IPR015915">
    <property type="entry name" value="Kelch-typ_b-propeller"/>
</dbReference>
<dbReference type="Pfam" id="PF05773">
    <property type="entry name" value="RWD"/>
    <property type="match status" value="1"/>
</dbReference>
<organism evidence="7 8">
    <name type="scientific">Naegleria fowleri</name>
    <name type="common">Brain eating amoeba</name>
    <dbReference type="NCBI Taxonomy" id="5763"/>
    <lineage>
        <taxon>Eukaryota</taxon>
        <taxon>Discoba</taxon>
        <taxon>Heterolobosea</taxon>
        <taxon>Tetramitia</taxon>
        <taxon>Eutetramitia</taxon>
        <taxon>Vahlkampfiidae</taxon>
        <taxon>Naegleria</taxon>
    </lineage>
</organism>
<dbReference type="PANTHER" id="PTHR24412:SF469">
    <property type="entry name" value="SI:DKEY-260J18.2 PROTEIN"/>
    <property type="match status" value="1"/>
</dbReference>
<dbReference type="Proteomes" id="UP000444721">
    <property type="component" value="Unassembled WGS sequence"/>
</dbReference>
<dbReference type="VEuPathDB" id="AmoebaDB:NF0050740"/>
<feature type="region of interest" description="Disordered" evidence="4">
    <location>
        <begin position="1"/>
        <end position="73"/>
    </location>
</feature>
<dbReference type="VEuPathDB" id="AmoebaDB:NfTy_086960"/>
<dbReference type="SUPFAM" id="SSF117281">
    <property type="entry name" value="Kelch motif"/>
    <property type="match status" value="1"/>
</dbReference>
<dbReference type="CDD" id="cd14733">
    <property type="entry name" value="BACK"/>
    <property type="match status" value="1"/>
</dbReference>
<evidence type="ECO:0000313" key="8">
    <source>
        <dbReference type="Proteomes" id="UP000444721"/>
    </source>
</evidence>
<dbReference type="InterPro" id="IPR006575">
    <property type="entry name" value="RWD_dom"/>
</dbReference>
<dbReference type="OrthoDB" id="10251809at2759"/>
<keyword evidence="2" id="KW-0677">Repeat</keyword>
<feature type="coiled-coil region" evidence="3">
    <location>
        <begin position="242"/>
        <end position="276"/>
    </location>
</feature>
<dbReference type="InterPro" id="IPR000210">
    <property type="entry name" value="BTB/POZ_dom"/>
</dbReference>
<evidence type="ECO:0000256" key="3">
    <source>
        <dbReference type="SAM" id="Coils"/>
    </source>
</evidence>
<dbReference type="PROSITE" id="PS50097">
    <property type="entry name" value="BTB"/>
    <property type="match status" value="1"/>
</dbReference>
<dbReference type="VEuPathDB" id="AmoebaDB:FDP41_009631"/>
<feature type="compositionally biased region" description="Polar residues" evidence="4">
    <location>
        <begin position="8"/>
        <end position="34"/>
    </location>
</feature>
<dbReference type="CDD" id="cd18186">
    <property type="entry name" value="BTB_POZ_ZBTB_KLHL-like"/>
    <property type="match status" value="1"/>
</dbReference>
<sequence>MKQKQTSKAHSVPNSTTLPSPQKSAKTSSGNVQKSPGKVQSKKSGSSLGQNKTQESTLVKPMKESSATTMVSSPIQEGTTINKEEKHVPDVKEYADDAQDPMERSQEIEALQSIYWEEFKLLTSDQFEITIRGKLDLTFPSPDTISQGHFSVSEIPFKASHIGLMLKLTQVHGYPSKTIPNIELFPLYKIDSILDLLNKSSQVYAQVNLKKVLLDEELSALKKILQEKAEGMIGSVMAYALIQEIDEYLEKHNIDAKEAEEEFLRVQEERKIVKSSVILRVTRDSEIEKEENKTSVKIDAKYGKEVETQDVEKLAQIQKRKFNSKSNVSLENIQFFGLVEGRITVNHFVNQASEYSQILPHESYWLNRYGHASAAQDSSFFMAFGGIFNGSFSRDLVYSKDDKAFLRLNNPAVFARIFHTFNYMPSLSSYILIGGLGELGEVYNDCWIYYTITSGWINAKPLPYKCHMHTTSVSGNKVALFGGFDGENYIGTLSVGIFDDPFYNSIDNRWSVMKYPHGPSPRAGCSSFIYGDVVYIYGGKDGSTYFNEMYTFDLNMKYWVNVIQFGTCPSVAFAGNFCTGNNSNSMLLYGGYNGTEWNKRLYEFSLSTNTWSLHVNNLIDHRIAFCSVHEVSKGKLGISGGLDNKMKLKGMKRLEQAMIQKEMPSQNDSLRYLSSVTKYTMSKSNVGEAYFNWITSQKERDSDLVIRYFSKDENGYLEEQHIYCNRLILQANPTFCRILSVQAIRDNQTFEHVDKEKTNAPIIYPKMYLDIQTHTGFEEIPFNILLACIQFLYSNAFESRLVTTEKDALDLYDYANKFKLKLLCELLCNCPTSTSFESTIITDLEKLLPSFLKCYPVSVEEQEFLNTREDFEMYNSGEDNKLGDIGIVRIVAPDLYSKITVERARYINAINAAQEEPLEEPPHEDTMLTPEDLLSEEAIDEELLTTLDEYGAHSDWIHDKKIQSHGNEQIEWKCVFAHKGILTNRSDFFSSMFDMNFVENRNNEIRINDTSIQTIESIIYWMYTGKFPNVQSENAIELFVASCQFNLAPLKDWSRLFIQKYIDFDNVTTIIEMAEVLGDVDLKASCVCFMANRFDIISKDPGFAQLPFHLQLEVKSLNNKIKIKSKKKRSQPPSKPLR</sequence>
<dbReference type="Gene3D" id="3.10.110.10">
    <property type="entry name" value="Ubiquitin Conjugating Enzyme"/>
    <property type="match status" value="1"/>
</dbReference>
<dbReference type="OMA" id="APDLYSK"/>
<dbReference type="Pfam" id="PF24681">
    <property type="entry name" value="Kelch_KLHDC2_KLHL20_DRC7"/>
    <property type="match status" value="1"/>
</dbReference>
<name>A0A6A5BCS0_NAEFO</name>
<dbReference type="PROSITE" id="PS50908">
    <property type="entry name" value="RWD"/>
    <property type="match status" value="1"/>
</dbReference>
<comment type="caution">
    <text evidence="7">The sequence shown here is derived from an EMBL/GenBank/DDBJ whole genome shotgun (WGS) entry which is preliminary data.</text>
</comment>
<dbReference type="Gene3D" id="2.120.10.80">
    <property type="entry name" value="Kelch-type beta propeller"/>
    <property type="match status" value="2"/>
</dbReference>
<protein>
    <recommendedName>
        <fullName evidence="9">BTB domain-containing protein</fullName>
    </recommendedName>
</protein>
<feature type="domain" description="BTB" evidence="5">
    <location>
        <begin position="958"/>
        <end position="1031"/>
    </location>
</feature>
<keyword evidence="3" id="KW-0175">Coiled coil</keyword>
<dbReference type="Gene3D" id="3.30.710.10">
    <property type="entry name" value="Potassium Channel Kv1.1, Chain A"/>
    <property type="match status" value="1"/>
</dbReference>
<dbReference type="SMART" id="SM00591">
    <property type="entry name" value="RWD"/>
    <property type="match status" value="1"/>
</dbReference>
<keyword evidence="8" id="KW-1185">Reference proteome</keyword>
<accession>A0A6A5BCS0</accession>
<evidence type="ECO:0000259" key="6">
    <source>
        <dbReference type="PROSITE" id="PS50908"/>
    </source>
</evidence>
<evidence type="ECO:0000256" key="2">
    <source>
        <dbReference type="ARBA" id="ARBA00022737"/>
    </source>
</evidence>
<feature type="domain" description="RWD" evidence="6">
    <location>
        <begin position="106"/>
        <end position="252"/>
    </location>
</feature>
<reference evidence="7 8" key="1">
    <citation type="journal article" date="2019" name="Sci. Rep.">
        <title>Nanopore sequencing improves the draft genome of the human pathogenic amoeba Naegleria fowleri.</title>
        <authorList>
            <person name="Liechti N."/>
            <person name="Schurch N."/>
            <person name="Bruggmann R."/>
            <person name="Wittwer M."/>
        </authorList>
    </citation>
    <scope>NUCLEOTIDE SEQUENCE [LARGE SCALE GENOMIC DNA]</scope>
    <source>
        <strain evidence="7 8">ATCC 30894</strain>
    </source>
</reference>
<dbReference type="VEuPathDB" id="AmoebaDB:NF0069430"/>
<dbReference type="InterPro" id="IPR016135">
    <property type="entry name" value="UBQ-conjugating_enzyme/RWD"/>
</dbReference>
<feature type="compositionally biased region" description="Polar residues" evidence="4">
    <location>
        <begin position="42"/>
        <end position="57"/>
    </location>
</feature>
<dbReference type="AlphaFoldDB" id="A0A6A5BCS0"/>
<gene>
    <name evidence="7" type="ORF">FDP41_009631</name>
</gene>
<dbReference type="InterPro" id="IPR011333">
    <property type="entry name" value="SKP1/BTB/POZ_sf"/>
</dbReference>
<evidence type="ECO:0000256" key="4">
    <source>
        <dbReference type="SAM" id="MobiDB-lite"/>
    </source>
</evidence>
<proteinExistence type="predicted"/>
<dbReference type="PANTHER" id="PTHR24412">
    <property type="entry name" value="KELCH PROTEIN"/>
    <property type="match status" value="1"/>
</dbReference>
<dbReference type="CDD" id="cd23823">
    <property type="entry name" value="RWD_GCN2"/>
    <property type="match status" value="1"/>
</dbReference>
<dbReference type="Pfam" id="PF00651">
    <property type="entry name" value="BTB"/>
    <property type="match status" value="1"/>
</dbReference>
<evidence type="ECO:0000256" key="1">
    <source>
        <dbReference type="ARBA" id="ARBA00022441"/>
    </source>
</evidence>